<reference evidence="11 12" key="1">
    <citation type="submission" date="2017-04" db="EMBL/GenBank/DDBJ databases">
        <authorList>
            <person name="Afonso C.L."/>
            <person name="Miller P.J."/>
            <person name="Scott M.A."/>
            <person name="Spackman E."/>
            <person name="Goraichik I."/>
            <person name="Dimitrov K.M."/>
            <person name="Suarez D.L."/>
            <person name="Swayne D.E."/>
        </authorList>
    </citation>
    <scope>NUCLEOTIDE SEQUENCE [LARGE SCALE GENOMIC DNA]</scope>
</reference>
<dbReference type="InterPro" id="IPR023395">
    <property type="entry name" value="MCP_dom_sf"/>
</dbReference>
<dbReference type="OrthoDB" id="18574at2759"/>
<name>A0A1X7QX24_9SACH</name>
<organism evidence="11 12">
    <name type="scientific">Maudiozyma saulgeensis</name>
    <dbReference type="NCBI Taxonomy" id="1789683"/>
    <lineage>
        <taxon>Eukaryota</taxon>
        <taxon>Fungi</taxon>
        <taxon>Dikarya</taxon>
        <taxon>Ascomycota</taxon>
        <taxon>Saccharomycotina</taxon>
        <taxon>Saccharomycetes</taxon>
        <taxon>Saccharomycetales</taxon>
        <taxon>Saccharomycetaceae</taxon>
        <taxon>Maudiozyma</taxon>
    </lineage>
</organism>
<dbReference type="PANTHER" id="PTHR24089">
    <property type="entry name" value="SOLUTE CARRIER FAMILY 25"/>
    <property type="match status" value="1"/>
</dbReference>
<sequence length="358" mass="40537">MRNSKYESDVELQKPDYLRKGQDAKLLKSSIAGALSGLAARNVIAPLDTLKIRLQITPVLRNTSSHYTNPLRMTPGLVRRINEMIRNEGIRSFWKGNISGSAMYVIYNGFQFCTYSYFNKHLAPYTGDSKNLHSALVGALSGVSSSISSYPFDILRTRSIANNQMKLYRIRDGIADIWNHEGFRGFYQGSLSAVLSISISTSIIFGTYEGIKIYSEGELQKISERGQEQKTLSSSLQIFMYKTLNHSASSISGFLSKLVTFPIDTVRRRIVLKDSNHLEQFFGSEQSNKRQLYEYSIQYKKTKHQDKLILPFLKISKQMLAHEGPKAFYKGLLMALIKTVPSTAVTLWSYETIMRAIS</sequence>
<evidence type="ECO:0000256" key="8">
    <source>
        <dbReference type="ARBA" id="ARBA00023136"/>
    </source>
</evidence>
<accession>A0A1X7QX24</accession>
<evidence type="ECO:0000256" key="10">
    <source>
        <dbReference type="RuleBase" id="RU000488"/>
    </source>
</evidence>
<dbReference type="SUPFAM" id="SSF103506">
    <property type="entry name" value="Mitochondrial carrier"/>
    <property type="match status" value="1"/>
</dbReference>
<keyword evidence="5" id="KW-0999">Mitochondrion inner membrane</keyword>
<dbReference type="AlphaFoldDB" id="A0A1X7QX24"/>
<proteinExistence type="inferred from homology"/>
<gene>
    <name evidence="11" type="ORF">KASA_0Q03740G</name>
</gene>
<evidence type="ECO:0000313" key="11">
    <source>
        <dbReference type="EMBL" id="SMN17978.1"/>
    </source>
</evidence>
<dbReference type="GO" id="GO:0005743">
    <property type="term" value="C:mitochondrial inner membrane"/>
    <property type="evidence" value="ECO:0007669"/>
    <property type="project" value="UniProtKB-SubCell"/>
</dbReference>
<dbReference type="Proteomes" id="UP000196158">
    <property type="component" value="Unassembled WGS sequence"/>
</dbReference>
<evidence type="ECO:0000256" key="3">
    <source>
        <dbReference type="ARBA" id="ARBA00022692"/>
    </source>
</evidence>
<keyword evidence="7" id="KW-0496">Mitochondrion</keyword>
<evidence type="ECO:0000256" key="2">
    <source>
        <dbReference type="ARBA" id="ARBA00022448"/>
    </source>
</evidence>
<evidence type="ECO:0000256" key="5">
    <source>
        <dbReference type="ARBA" id="ARBA00022792"/>
    </source>
</evidence>
<dbReference type="PRINTS" id="PR00926">
    <property type="entry name" value="MITOCARRIER"/>
</dbReference>
<keyword evidence="2 10" id="KW-0813">Transport</keyword>
<protein>
    <submittedName>
        <fullName evidence="11">Similar to Saccharomyces cerevisiae YGR096W TPC1 Mitochondrial membrane transporter that mediates uptake of the essential cofactor thiamine pyrophosphate (ThPP) into mitochondria</fullName>
    </submittedName>
</protein>
<keyword evidence="4" id="KW-0677">Repeat</keyword>
<evidence type="ECO:0000256" key="7">
    <source>
        <dbReference type="ARBA" id="ARBA00023128"/>
    </source>
</evidence>
<dbReference type="STRING" id="1789683.A0A1X7QX24"/>
<keyword evidence="3 9" id="KW-0812">Transmembrane</keyword>
<comment type="similarity">
    <text evidence="10">Belongs to the mitochondrial carrier (TC 2.A.29) family.</text>
</comment>
<dbReference type="PROSITE" id="PS50920">
    <property type="entry name" value="SOLCAR"/>
    <property type="match status" value="3"/>
</dbReference>
<evidence type="ECO:0000256" key="6">
    <source>
        <dbReference type="ARBA" id="ARBA00022989"/>
    </source>
</evidence>
<feature type="repeat" description="Solcar" evidence="9">
    <location>
        <begin position="24"/>
        <end position="121"/>
    </location>
</feature>
<dbReference type="EMBL" id="FXLY01000002">
    <property type="protein sequence ID" value="SMN17978.1"/>
    <property type="molecule type" value="Genomic_DNA"/>
</dbReference>
<evidence type="ECO:0000313" key="12">
    <source>
        <dbReference type="Proteomes" id="UP000196158"/>
    </source>
</evidence>
<dbReference type="InterPro" id="IPR002067">
    <property type="entry name" value="MCP"/>
</dbReference>
<feature type="repeat" description="Solcar" evidence="9">
    <location>
        <begin position="240"/>
        <end position="356"/>
    </location>
</feature>
<keyword evidence="6" id="KW-1133">Transmembrane helix</keyword>
<keyword evidence="12" id="KW-1185">Reference proteome</keyword>
<dbReference type="Gene3D" id="1.50.40.10">
    <property type="entry name" value="Mitochondrial carrier domain"/>
    <property type="match status" value="1"/>
</dbReference>
<keyword evidence="8 9" id="KW-0472">Membrane</keyword>
<feature type="repeat" description="Solcar" evidence="9">
    <location>
        <begin position="129"/>
        <end position="214"/>
    </location>
</feature>
<evidence type="ECO:0000256" key="1">
    <source>
        <dbReference type="ARBA" id="ARBA00004448"/>
    </source>
</evidence>
<comment type="subcellular location">
    <subcellularLocation>
        <location evidence="1">Mitochondrion inner membrane</location>
        <topology evidence="1">Multi-pass membrane protein</topology>
    </subcellularLocation>
</comment>
<evidence type="ECO:0000256" key="4">
    <source>
        <dbReference type="ARBA" id="ARBA00022737"/>
    </source>
</evidence>
<dbReference type="GO" id="GO:0055085">
    <property type="term" value="P:transmembrane transport"/>
    <property type="evidence" value="ECO:0007669"/>
    <property type="project" value="InterPro"/>
</dbReference>
<dbReference type="InterPro" id="IPR018108">
    <property type="entry name" value="MCP_transmembrane"/>
</dbReference>
<evidence type="ECO:0000256" key="9">
    <source>
        <dbReference type="PROSITE-ProRule" id="PRU00282"/>
    </source>
</evidence>
<dbReference type="Pfam" id="PF00153">
    <property type="entry name" value="Mito_carr"/>
    <property type="match status" value="3"/>
</dbReference>